<organism evidence="1">
    <name type="scientific">Rhizophora mucronata</name>
    <name type="common">Asiatic mangrove</name>
    <dbReference type="NCBI Taxonomy" id="61149"/>
    <lineage>
        <taxon>Eukaryota</taxon>
        <taxon>Viridiplantae</taxon>
        <taxon>Streptophyta</taxon>
        <taxon>Embryophyta</taxon>
        <taxon>Tracheophyta</taxon>
        <taxon>Spermatophyta</taxon>
        <taxon>Magnoliopsida</taxon>
        <taxon>eudicotyledons</taxon>
        <taxon>Gunneridae</taxon>
        <taxon>Pentapetalae</taxon>
        <taxon>rosids</taxon>
        <taxon>fabids</taxon>
        <taxon>Malpighiales</taxon>
        <taxon>Rhizophoraceae</taxon>
        <taxon>Rhizophora</taxon>
    </lineage>
</organism>
<sequence length="16" mass="1921">MQTIKYEWGNVNINNP</sequence>
<protein>
    <submittedName>
        <fullName evidence="1">Uncharacterized protein</fullName>
    </submittedName>
</protein>
<proteinExistence type="predicted"/>
<reference evidence="1" key="1">
    <citation type="submission" date="2018-02" db="EMBL/GenBank/DDBJ databases">
        <title>Rhizophora mucronata_Transcriptome.</title>
        <authorList>
            <person name="Meera S.P."/>
            <person name="Sreeshan A."/>
            <person name="Augustine A."/>
        </authorList>
    </citation>
    <scope>NUCLEOTIDE SEQUENCE</scope>
    <source>
        <tissue evidence="1">Leaf</tissue>
    </source>
</reference>
<name>A0A2P2NTC9_RHIMU</name>
<accession>A0A2P2NTC9</accession>
<evidence type="ECO:0000313" key="1">
    <source>
        <dbReference type="EMBL" id="MBX45746.1"/>
    </source>
</evidence>
<dbReference type="EMBL" id="GGEC01065262">
    <property type="protein sequence ID" value="MBX45746.1"/>
    <property type="molecule type" value="Transcribed_RNA"/>
</dbReference>
<dbReference type="AlphaFoldDB" id="A0A2P2NTC9"/>